<dbReference type="Gene3D" id="3.90.70.10">
    <property type="entry name" value="Cysteine proteinases"/>
    <property type="match status" value="1"/>
</dbReference>
<feature type="chain" id="PRO_5045440970" evidence="2">
    <location>
        <begin position="31"/>
        <end position="933"/>
    </location>
</feature>
<reference evidence="4 5" key="1">
    <citation type="submission" date="2020-08" db="EMBL/GenBank/DDBJ databases">
        <title>A Genomic Blueprint of the Chicken Gut Microbiome.</title>
        <authorList>
            <person name="Gilroy R."/>
            <person name="Ravi A."/>
            <person name="Getino M."/>
            <person name="Pursley I."/>
            <person name="Horton D.L."/>
            <person name="Alikhan N.-F."/>
            <person name="Baker D."/>
            <person name="Gharbi K."/>
            <person name="Hall N."/>
            <person name="Watson M."/>
            <person name="Adriaenssens E.M."/>
            <person name="Foster-Nyarko E."/>
            <person name="Jarju S."/>
            <person name="Secka A."/>
            <person name="Antonio M."/>
            <person name="Oren A."/>
            <person name="Chaudhuri R."/>
            <person name="La Ragione R.M."/>
            <person name="Hildebrand F."/>
            <person name="Pallen M.J."/>
        </authorList>
    </citation>
    <scope>NUCLEOTIDE SEQUENCE [LARGE SCALE GENOMIC DNA]</scope>
    <source>
        <strain evidence="4 5">Sa3CVN1</strain>
    </source>
</reference>
<keyword evidence="5" id="KW-1185">Reference proteome</keyword>
<sequence length="933" mass="101743">MLLNSKKVKSLCTFGLTLALMCSNIPAVSAKDFQDGETNEYIGGLKGPSVEEENWIKENMIETKSVLPNKSAIERINKSRESKGLNPKTNLKTANFGQEVSPADSSDKTTLSESNLSIAAYTDGNSLSTDTLTSSDFPVSVDNSTSKYYPGEETQGSIGSCSAMSSTYYQASYMTALARNWDLKSDKNYSKKLSPKWTYNFINSGMDEGSNTSEAYTLLKEQGAATWNDFPYDGHGSVSKNYLEWAGNPKVWENAANNRIDKTGVVRIWDETNTPVKSETDSNLDNIKKLLLNGYILVINYSSASTKMTKISNNTDSTADDAYVGETISYMVNGSKGGHGQAIVGYNDAIWTDIDGDGSVDPGEKGAFKLQGGTWISYDALNTVSAVPGLPADKNRTNCFWYNNSAFWLTARTSYTPKLLGEVTINHAKRDQLQYQIGYSETTSSDPTITWTPNILNKENGAVSFNGTDGAAYGTVVIDYTNLMELNSNINFSDKTKRWYMRITDKTADDNAAVIKDFRLVDPATGYITYYNGPSSTIDNSTVTLSIDYALGTPKPSVAPPTFSINPGTYKYAKNLTITTETPNATIRYTTNGETPTTSSAAYEGPISVYGNMYFRAALEVDGKIVENTMTNAYYNAGHKIGDVNGDGELNVLDAMYINKYIAKTITNFPVSDGISIADVNADGVIDSTDSNLAGSDNTDSLKKYINTHLVGDVNDDERIDNTDVLLINKYLTKGTALPVDNALWAADVNGDNAITSADADLITQFSEGTISIFPKAHHIYKLGDVNGDGKINVLDIAHMQKYITGAIPTLNVPDDLWTGDLNGDCVIDSSDLAILKKFVLSYDGSHYIQKERIVHNIGDAYGENEISLSTYALIQRIARGTDSEYPCTDILWTCDVNGDGIIDASDASLVREYLFAQRTTFPKSSMTPITVS</sequence>
<evidence type="ECO:0000256" key="2">
    <source>
        <dbReference type="SAM" id="SignalP"/>
    </source>
</evidence>
<feature type="region of interest" description="Disordered" evidence="1">
    <location>
        <begin position="77"/>
        <end position="109"/>
    </location>
</feature>
<dbReference type="Proteomes" id="UP000627781">
    <property type="component" value="Unassembled WGS sequence"/>
</dbReference>
<organism evidence="4 5">
    <name type="scientific">Clostridium cibarium</name>
    <dbReference type="NCBI Taxonomy" id="2762247"/>
    <lineage>
        <taxon>Bacteria</taxon>
        <taxon>Bacillati</taxon>
        <taxon>Bacillota</taxon>
        <taxon>Clostridia</taxon>
        <taxon>Eubacteriales</taxon>
        <taxon>Clostridiaceae</taxon>
        <taxon>Clostridium</taxon>
    </lineage>
</organism>
<keyword evidence="2" id="KW-0732">Signal</keyword>
<dbReference type="InterPro" id="IPR059177">
    <property type="entry name" value="GH29D-like_dom"/>
</dbReference>
<feature type="domain" description="Dockerin" evidence="3">
    <location>
        <begin position="779"/>
        <end position="849"/>
    </location>
</feature>
<protein>
    <submittedName>
        <fullName evidence="4">Chitobiase/beta-hexosaminidase C-terminal domain-containing protein</fullName>
    </submittedName>
</protein>
<feature type="domain" description="Dockerin" evidence="3">
    <location>
        <begin position="637"/>
        <end position="707"/>
    </location>
</feature>
<proteinExistence type="predicted"/>
<dbReference type="EMBL" id="JACSRA010000023">
    <property type="protein sequence ID" value="MBD7912423.1"/>
    <property type="molecule type" value="Genomic_DNA"/>
</dbReference>
<evidence type="ECO:0000256" key="1">
    <source>
        <dbReference type="SAM" id="MobiDB-lite"/>
    </source>
</evidence>
<dbReference type="Gene3D" id="1.10.1330.10">
    <property type="entry name" value="Dockerin domain"/>
    <property type="match status" value="4"/>
</dbReference>
<evidence type="ECO:0000313" key="5">
    <source>
        <dbReference type="Proteomes" id="UP000627781"/>
    </source>
</evidence>
<dbReference type="PROSITE" id="PS00018">
    <property type="entry name" value="EF_HAND_1"/>
    <property type="match status" value="1"/>
</dbReference>
<dbReference type="PROSITE" id="PS00448">
    <property type="entry name" value="CLOS_CELLULOSOME_RPT"/>
    <property type="match status" value="1"/>
</dbReference>
<feature type="compositionally biased region" description="Polar residues" evidence="1">
    <location>
        <begin position="87"/>
        <end position="98"/>
    </location>
</feature>
<dbReference type="InterPro" id="IPR038765">
    <property type="entry name" value="Papain-like_cys_pep_sf"/>
</dbReference>
<evidence type="ECO:0000259" key="3">
    <source>
        <dbReference type="PROSITE" id="PS51766"/>
    </source>
</evidence>
<accession>A0ABR8PW88</accession>
<dbReference type="RefSeq" id="WP_191769377.1">
    <property type="nucleotide sequence ID" value="NZ_JACSRA010000023.1"/>
</dbReference>
<dbReference type="SUPFAM" id="SSF63446">
    <property type="entry name" value="Type I dockerin domain"/>
    <property type="match status" value="4"/>
</dbReference>
<feature type="domain" description="Dockerin" evidence="3">
    <location>
        <begin position="707"/>
        <end position="776"/>
    </location>
</feature>
<dbReference type="InterPro" id="IPR018247">
    <property type="entry name" value="EF_Hand_1_Ca_BS"/>
</dbReference>
<gene>
    <name evidence="4" type="ORF">H9661_13750</name>
</gene>
<dbReference type="Pfam" id="PF00404">
    <property type="entry name" value="Dockerin_1"/>
    <property type="match status" value="3"/>
</dbReference>
<dbReference type="InterPro" id="IPR016134">
    <property type="entry name" value="Dockerin_dom"/>
</dbReference>
<dbReference type="CDD" id="cd14256">
    <property type="entry name" value="Dockerin_I"/>
    <property type="match status" value="4"/>
</dbReference>
<dbReference type="SUPFAM" id="SSF54001">
    <property type="entry name" value="Cysteine proteinases"/>
    <property type="match status" value="1"/>
</dbReference>
<dbReference type="Pfam" id="PF13290">
    <property type="entry name" value="CHB_HEX_C_1"/>
    <property type="match status" value="1"/>
</dbReference>
<evidence type="ECO:0000313" key="4">
    <source>
        <dbReference type="EMBL" id="MBD7912423.1"/>
    </source>
</evidence>
<comment type="caution">
    <text evidence="4">The sequence shown here is derived from an EMBL/GenBank/DDBJ whole genome shotgun (WGS) entry which is preliminary data.</text>
</comment>
<dbReference type="InterPro" id="IPR002105">
    <property type="entry name" value="Dockerin_1_rpt"/>
</dbReference>
<name>A0ABR8PW88_9CLOT</name>
<dbReference type="InterPro" id="IPR036439">
    <property type="entry name" value="Dockerin_dom_sf"/>
</dbReference>
<feature type="signal peptide" evidence="2">
    <location>
        <begin position="1"/>
        <end position="30"/>
    </location>
</feature>
<feature type="domain" description="Dockerin" evidence="3">
    <location>
        <begin position="854"/>
        <end position="924"/>
    </location>
</feature>
<dbReference type="PROSITE" id="PS51766">
    <property type="entry name" value="DOCKERIN"/>
    <property type="match status" value="4"/>
</dbReference>